<dbReference type="EMBL" id="LQYI01000068">
    <property type="protein sequence ID" value="KYC67634.1"/>
    <property type="molecule type" value="Genomic_DNA"/>
</dbReference>
<dbReference type="AlphaFoldDB" id="A0A150KDI6"/>
<evidence type="ECO:0000313" key="2">
    <source>
        <dbReference type="Proteomes" id="UP000075304"/>
    </source>
</evidence>
<protein>
    <submittedName>
        <fullName evidence="1">Uncharacterized protein</fullName>
    </submittedName>
</protein>
<evidence type="ECO:0000313" key="1">
    <source>
        <dbReference type="EMBL" id="KYC67634.1"/>
    </source>
</evidence>
<organism evidence="1 2">
    <name type="scientific">Heyndrickxia coagulans</name>
    <name type="common">Weizmannia coagulans</name>
    <dbReference type="NCBI Taxonomy" id="1398"/>
    <lineage>
        <taxon>Bacteria</taxon>
        <taxon>Bacillati</taxon>
        <taxon>Bacillota</taxon>
        <taxon>Bacilli</taxon>
        <taxon>Bacillales</taxon>
        <taxon>Bacillaceae</taxon>
        <taxon>Heyndrickxia</taxon>
    </lineage>
</organism>
<gene>
    <name evidence="1" type="ORF">B4099_2124</name>
</gene>
<comment type="caution">
    <text evidence="1">The sequence shown here is derived from an EMBL/GenBank/DDBJ whole genome shotgun (WGS) entry which is preliminary data.</text>
</comment>
<reference evidence="1 2" key="1">
    <citation type="submission" date="2016-01" db="EMBL/GenBank/DDBJ databases">
        <title>Genome Sequences of Twelve Sporeforming Bacillus Species Isolated from Foods.</title>
        <authorList>
            <person name="Berendsen E.M."/>
            <person name="Wells-Bennik M.H."/>
            <person name="Krawcyk A.O."/>
            <person name="De Jong A."/>
            <person name="Holsappel S."/>
            <person name="Eijlander R.T."/>
            <person name="Kuipers O.P."/>
        </authorList>
    </citation>
    <scope>NUCLEOTIDE SEQUENCE [LARGE SCALE GENOMIC DNA]</scope>
    <source>
        <strain evidence="1 2">B4099</strain>
    </source>
</reference>
<accession>A0A150KDI6</accession>
<dbReference type="Proteomes" id="UP000075304">
    <property type="component" value="Unassembled WGS sequence"/>
</dbReference>
<name>A0A150KDI6_HEYCO</name>
<dbReference type="PATRIC" id="fig|1398.25.peg.3502"/>
<proteinExistence type="predicted"/>
<sequence length="54" mass="5789">MMRKPGPGAGGCNWIDFSAAAKVSPVAPFAGKSEENLTHSFDGSDFKKEDFILK</sequence>